<dbReference type="PANTHER" id="PTHR16861">
    <property type="entry name" value="GLYCOPROTEIN 38"/>
    <property type="match status" value="1"/>
</dbReference>
<protein>
    <submittedName>
        <fullName evidence="4">Uncharacterized protein</fullName>
    </submittedName>
</protein>
<feature type="compositionally biased region" description="Pro residues" evidence="1">
    <location>
        <begin position="283"/>
        <end position="292"/>
    </location>
</feature>
<keyword evidence="3" id="KW-0732">Signal</keyword>
<dbReference type="PANTHER" id="PTHR16861:SF4">
    <property type="entry name" value="SH3 DOMAIN PROTEIN (AFU_ORTHOLOGUE AFUA_1G13610)"/>
    <property type="match status" value="1"/>
</dbReference>
<feature type="compositionally biased region" description="Low complexity" evidence="1">
    <location>
        <begin position="334"/>
        <end position="343"/>
    </location>
</feature>
<dbReference type="GeneID" id="98128994"/>
<evidence type="ECO:0000256" key="2">
    <source>
        <dbReference type="SAM" id="Phobius"/>
    </source>
</evidence>
<evidence type="ECO:0000256" key="3">
    <source>
        <dbReference type="SAM" id="SignalP"/>
    </source>
</evidence>
<keyword evidence="2" id="KW-1133">Transmembrane helix</keyword>
<name>A0ABR4D4T0_9PEZI</name>
<feature type="compositionally biased region" description="Pro residues" evidence="1">
    <location>
        <begin position="363"/>
        <end position="378"/>
    </location>
</feature>
<sequence>MRSVRWLAASLPVGLASAQAIALEHVNPAAPVRTPAPDIKDAKVAARLAPRILTAAPVARKLLKRDTNTCGYVNGDPASSLECAHSEAQCLYNTVASAVGCCLSTNCRLITACVPYTSSALTRTMDRDRTRYCSDPDYPHCAILSYGDTTGSLVGYTIQSCDSVSATYTIYFRPTTRQRSRTSTKDEDEDEDETTTFGITRPTAPFPTTPAGDATDTTTTPDPNPTSPSSVDEPRNGGDDSSPAPVGAIVGGVVGGIAAIALLALAIFFIVRKKKSDQNVMPAGPPGPPPPAMAAAIPPSQPPQPPHNPYPPQPAQVPYPPQNPQGGFGGGPDMGPYPGFYDPRQSILKPDGSTAYAPVSPTNSPPPGYPSPVPPPSSGPLGIGVVAPSPPPPSPPSAASTPRITRALPRLRSTSSRGSTITRPWRCRPPRATVSCMSCSKSMAVFVLGAVGGCVLSEAREGAGGL</sequence>
<feature type="region of interest" description="Disordered" evidence="1">
    <location>
        <begin position="278"/>
        <end position="403"/>
    </location>
</feature>
<feature type="transmembrane region" description="Helical" evidence="2">
    <location>
        <begin position="246"/>
        <end position="271"/>
    </location>
</feature>
<evidence type="ECO:0000313" key="5">
    <source>
        <dbReference type="Proteomes" id="UP001600064"/>
    </source>
</evidence>
<accession>A0ABR4D4T0</accession>
<dbReference type="Proteomes" id="UP001600064">
    <property type="component" value="Unassembled WGS sequence"/>
</dbReference>
<dbReference type="EMBL" id="JAZGUE010000007">
    <property type="protein sequence ID" value="KAL2265009.1"/>
    <property type="molecule type" value="Genomic_DNA"/>
</dbReference>
<feature type="compositionally biased region" description="Low complexity" evidence="1">
    <location>
        <begin position="209"/>
        <end position="221"/>
    </location>
</feature>
<proteinExistence type="predicted"/>
<dbReference type="RefSeq" id="XP_070863736.1">
    <property type="nucleotide sequence ID" value="XM_071014350.1"/>
</dbReference>
<feature type="chain" id="PRO_5045477802" evidence="3">
    <location>
        <begin position="19"/>
        <end position="466"/>
    </location>
</feature>
<feature type="compositionally biased region" description="Pro residues" evidence="1">
    <location>
        <begin position="299"/>
        <end position="323"/>
    </location>
</feature>
<feature type="signal peptide" evidence="3">
    <location>
        <begin position="1"/>
        <end position="18"/>
    </location>
</feature>
<comment type="caution">
    <text evidence="4">The sequence shown here is derived from an EMBL/GenBank/DDBJ whole genome shotgun (WGS) entry which is preliminary data.</text>
</comment>
<keyword evidence="2" id="KW-0472">Membrane</keyword>
<keyword evidence="2" id="KW-0812">Transmembrane</keyword>
<evidence type="ECO:0000313" key="4">
    <source>
        <dbReference type="EMBL" id="KAL2265009.1"/>
    </source>
</evidence>
<feature type="region of interest" description="Disordered" evidence="1">
    <location>
        <begin position="176"/>
        <end position="243"/>
    </location>
</feature>
<evidence type="ECO:0000256" key="1">
    <source>
        <dbReference type="SAM" id="MobiDB-lite"/>
    </source>
</evidence>
<gene>
    <name evidence="4" type="ORF">VTJ83DRAFT_7519</name>
</gene>
<organism evidence="4 5">
    <name type="scientific">Remersonia thermophila</name>
    <dbReference type="NCBI Taxonomy" id="72144"/>
    <lineage>
        <taxon>Eukaryota</taxon>
        <taxon>Fungi</taxon>
        <taxon>Dikarya</taxon>
        <taxon>Ascomycota</taxon>
        <taxon>Pezizomycotina</taxon>
        <taxon>Sordariomycetes</taxon>
        <taxon>Sordariomycetidae</taxon>
        <taxon>Sordariales</taxon>
        <taxon>Sordariales incertae sedis</taxon>
        <taxon>Remersonia</taxon>
    </lineage>
</organism>
<keyword evidence="5" id="KW-1185">Reference proteome</keyword>
<reference evidence="4 5" key="1">
    <citation type="journal article" date="2024" name="Commun. Biol.">
        <title>Comparative genomic analysis of thermophilic fungi reveals convergent evolutionary adaptations and gene losses.</title>
        <authorList>
            <person name="Steindorff A.S."/>
            <person name="Aguilar-Pontes M.V."/>
            <person name="Robinson A.J."/>
            <person name="Andreopoulos B."/>
            <person name="LaButti K."/>
            <person name="Kuo A."/>
            <person name="Mondo S."/>
            <person name="Riley R."/>
            <person name="Otillar R."/>
            <person name="Haridas S."/>
            <person name="Lipzen A."/>
            <person name="Grimwood J."/>
            <person name="Schmutz J."/>
            <person name="Clum A."/>
            <person name="Reid I.D."/>
            <person name="Moisan M.C."/>
            <person name="Butler G."/>
            <person name="Nguyen T.T.M."/>
            <person name="Dewar K."/>
            <person name="Conant G."/>
            <person name="Drula E."/>
            <person name="Henrissat B."/>
            <person name="Hansel C."/>
            <person name="Singer S."/>
            <person name="Hutchinson M.I."/>
            <person name="de Vries R.P."/>
            <person name="Natvig D.O."/>
            <person name="Powell A.J."/>
            <person name="Tsang A."/>
            <person name="Grigoriev I.V."/>
        </authorList>
    </citation>
    <scope>NUCLEOTIDE SEQUENCE [LARGE SCALE GENOMIC DNA]</scope>
    <source>
        <strain evidence="4 5">ATCC 22073</strain>
    </source>
</reference>